<protein>
    <submittedName>
        <fullName evidence="1">Uncharacterized protein</fullName>
    </submittedName>
</protein>
<reference evidence="1" key="1">
    <citation type="submission" date="2014-09" db="EMBL/GenBank/DDBJ databases">
        <authorList>
            <person name="Magalhaes I.L.F."/>
            <person name="Oliveira U."/>
            <person name="Santos F.R."/>
            <person name="Vidigal T.H.D.A."/>
            <person name="Brescovit A.D."/>
            <person name="Santos A.J."/>
        </authorList>
    </citation>
    <scope>NUCLEOTIDE SEQUENCE</scope>
    <source>
        <tissue evidence="1">Shoot tissue taken approximately 20 cm above the soil surface</tissue>
    </source>
</reference>
<dbReference type="AlphaFoldDB" id="A0A0A9BYK2"/>
<accession>A0A0A9BYK2</accession>
<sequence length="65" mass="7521">MNTFSNLFRCGLRNMEETIPDNSLRLELFANIKTVPNLLELAIIRNFGSKFVHFLNISTYGLCRI</sequence>
<name>A0A0A9BYK2_ARUDO</name>
<organism evidence="1">
    <name type="scientific">Arundo donax</name>
    <name type="common">Giant reed</name>
    <name type="synonym">Donax arundinaceus</name>
    <dbReference type="NCBI Taxonomy" id="35708"/>
    <lineage>
        <taxon>Eukaryota</taxon>
        <taxon>Viridiplantae</taxon>
        <taxon>Streptophyta</taxon>
        <taxon>Embryophyta</taxon>
        <taxon>Tracheophyta</taxon>
        <taxon>Spermatophyta</taxon>
        <taxon>Magnoliopsida</taxon>
        <taxon>Liliopsida</taxon>
        <taxon>Poales</taxon>
        <taxon>Poaceae</taxon>
        <taxon>PACMAD clade</taxon>
        <taxon>Arundinoideae</taxon>
        <taxon>Arundineae</taxon>
        <taxon>Arundo</taxon>
    </lineage>
</organism>
<dbReference type="EMBL" id="GBRH01231670">
    <property type="protein sequence ID" value="JAD66225.1"/>
    <property type="molecule type" value="Transcribed_RNA"/>
</dbReference>
<reference evidence="1" key="2">
    <citation type="journal article" date="2015" name="Data Brief">
        <title>Shoot transcriptome of the giant reed, Arundo donax.</title>
        <authorList>
            <person name="Barrero R.A."/>
            <person name="Guerrero F.D."/>
            <person name="Moolhuijzen P."/>
            <person name="Goolsby J.A."/>
            <person name="Tidwell J."/>
            <person name="Bellgard S.E."/>
            <person name="Bellgard M.I."/>
        </authorList>
    </citation>
    <scope>NUCLEOTIDE SEQUENCE</scope>
    <source>
        <tissue evidence="1">Shoot tissue taken approximately 20 cm above the soil surface</tissue>
    </source>
</reference>
<proteinExistence type="predicted"/>
<evidence type="ECO:0000313" key="1">
    <source>
        <dbReference type="EMBL" id="JAD66225.1"/>
    </source>
</evidence>